<protein>
    <submittedName>
        <fullName evidence="1">Uncharacterized protein</fullName>
    </submittedName>
</protein>
<dbReference type="EMBL" id="UINC01049154">
    <property type="protein sequence ID" value="SVB60574.1"/>
    <property type="molecule type" value="Genomic_DNA"/>
</dbReference>
<organism evidence="1">
    <name type="scientific">marine metagenome</name>
    <dbReference type="NCBI Taxonomy" id="408172"/>
    <lineage>
        <taxon>unclassified sequences</taxon>
        <taxon>metagenomes</taxon>
        <taxon>ecological metagenomes</taxon>
    </lineage>
</organism>
<proteinExistence type="predicted"/>
<sequence length="118" mass="13786">MGEKIYSRLKRASKLNDNNENVRKIDILIKASQNKKATAKDASGKILQYKIYLNIDVKIKDYLTEDEILNETYSSSFTYKIQNQYSDTLKLEERSINQLVDKTYQQILIKLSENITTK</sequence>
<name>A0A382FE40_9ZZZZ</name>
<accession>A0A382FE40</accession>
<gene>
    <name evidence="1" type="ORF">METZ01_LOCUS213428</name>
</gene>
<evidence type="ECO:0000313" key="1">
    <source>
        <dbReference type="EMBL" id="SVB60574.1"/>
    </source>
</evidence>
<reference evidence="1" key="1">
    <citation type="submission" date="2018-05" db="EMBL/GenBank/DDBJ databases">
        <authorList>
            <person name="Lanie J.A."/>
            <person name="Ng W.-L."/>
            <person name="Kazmierczak K.M."/>
            <person name="Andrzejewski T.M."/>
            <person name="Davidsen T.M."/>
            <person name="Wayne K.J."/>
            <person name="Tettelin H."/>
            <person name="Glass J.I."/>
            <person name="Rusch D."/>
            <person name="Podicherti R."/>
            <person name="Tsui H.-C.T."/>
            <person name="Winkler M.E."/>
        </authorList>
    </citation>
    <scope>NUCLEOTIDE SEQUENCE</scope>
</reference>
<dbReference type="AlphaFoldDB" id="A0A382FE40"/>